<accession>A0A840YTW3</accession>
<comment type="caution">
    <text evidence="1">The sequence shown here is derived from an EMBL/GenBank/DDBJ whole genome shotgun (WGS) entry which is preliminary data.</text>
</comment>
<sequence>MLQDVDPQIMTNFVERFNFTDIRDGFASFIYDNSMFNILLLKAALGHSKLRVTSAYLRQRRQIAQRFERFTHLQETVFDEIRNFQRVDPTILHVRMSGAAVTDAMVKRLRDARYRTRMGMGCVDPENPPRDLSPDHRGGFCVVQRCTLCVHGVVFEDSLPDLAVRVAELRFIRSHVAAERFEGSTFQAEWLASNLIVERLFYHRQAEFEQAAFSHGEKLARSEVYLFDQIPPSALMATGTI</sequence>
<gene>
    <name evidence="1" type="ORF">FHT02_004339</name>
</gene>
<reference evidence="1 2" key="1">
    <citation type="submission" date="2020-08" db="EMBL/GenBank/DDBJ databases">
        <title>Genomic Encyclopedia of Type Strains, Phase IV (KMG-IV): sequencing the most valuable type-strain genomes for metagenomic binning, comparative biology and taxonomic classification.</title>
        <authorList>
            <person name="Goeker M."/>
        </authorList>
    </citation>
    <scope>NUCLEOTIDE SEQUENCE [LARGE SCALE GENOMIC DNA]</scope>
    <source>
        <strain evidence="1 2">DSM 26736</strain>
    </source>
</reference>
<name>A0A840YTW3_9SPHN</name>
<protein>
    <submittedName>
        <fullName evidence="1">Uncharacterized protein</fullName>
    </submittedName>
</protein>
<dbReference type="Proteomes" id="UP000527143">
    <property type="component" value="Unassembled WGS sequence"/>
</dbReference>
<dbReference type="RefSeq" id="WP_184092084.1">
    <property type="nucleotide sequence ID" value="NZ_JACIJF010000041.1"/>
</dbReference>
<dbReference type="EMBL" id="JACIJF010000041">
    <property type="protein sequence ID" value="MBB5713077.1"/>
    <property type="molecule type" value="Genomic_DNA"/>
</dbReference>
<keyword evidence="2" id="KW-1185">Reference proteome</keyword>
<proteinExistence type="predicted"/>
<evidence type="ECO:0000313" key="2">
    <source>
        <dbReference type="Proteomes" id="UP000527143"/>
    </source>
</evidence>
<dbReference type="AlphaFoldDB" id="A0A840YTW3"/>
<evidence type="ECO:0000313" key="1">
    <source>
        <dbReference type="EMBL" id="MBB5713077.1"/>
    </source>
</evidence>
<organism evidence="1 2">
    <name type="scientific">Sphingomonas xinjiangensis</name>
    <dbReference type="NCBI Taxonomy" id="643568"/>
    <lineage>
        <taxon>Bacteria</taxon>
        <taxon>Pseudomonadati</taxon>
        <taxon>Pseudomonadota</taxon>
        <taxon>Alphaproteobacteria</taxon>
        <taxon>Sphingomonadales</taxon>
        <taxon>Sphingomonadaceae</taxon>
        <taxon>Sphingomonas</taxon>
    </lineage>
</organism>